<dbReference type="Gene3D" id="1.10.10.10">
    <property type="entry name" value="Winged helix-like DNA-binding domain superfamily/Winged helix DNA-binding domain"/>
    <property type="match status" value="1"/>
</dbReference>
<evidence type="ECO:0000259" key="3">
    <source>
        <dbReference type="Pfam" id="PF05043"/>
    </source>
</evidence>
<dbReference type="PANTHER" id="PTHR30185">
    <property type="entry name" value="CRYPTIC BETA-GLUCOSIDE BGL OPERON ANTITERMINATOR"/>
    <property type="match status" value="1"/>
</dbReference>
<accession>A0ABV9M1U2</accession>
<gene>
    <name evidence="4" type="ORF">ACFO3L_03950</name>
</gene>
<reference evidence="5" key="1">
    <citation type="journal article" date="2019" name="Int. J. Syst. Evol. Microbiol.">
        <title>The Global Catalogue of Microorganisms (GCM) 10K type strain sequencing project: providing services to taxonomists for standard genome sequencing and annotation.</title>
        <authorList>
            <consortium name="The Broad Institute Genomics Platform"/>
            <consortium name="The Broad Institute Genome Sequencing Center for Infectious Disease"/>
            <person name="Wu L."/>
            <person name="Ma J."/>
        </authorList>
    </citation>
    <scope>NUCLEOTIDE SEQUENCE [LARGE SCALE GENOMIC DNA]</scope>
    <source>
        <strain evidence="5">CGMCC 1.19061</strain>
    </source>
</reference>
<evidence type="ECO:0000256" key="1">
    <source>
        <dbReference type="ARBA" id="ARBA00023015"/>
    </source>
</evidence>
<dbReference type="Proteomes" id="UP001596026">
    <property type="component" value="Unassembled WGS sequence"/>
</dbReference>
<feature type="domain" description="Mga helix-turn-helix" evidence="3">
    <location>
        <begin position="88"/>
        <end position="173"/>
    </location>
</feature>
<dbReference type="PANTHER" id="PTHR30185:SF18">
    <property type="entry name" value="TRANSCRIPTIONAL REGULATOR MTLR"/>
    <property type="match status" value="1"/>
</dbReference>
<dbReference type="RefSeq" id="WP_379964059.1">
    <property type="nucleotide sequence ID" value="NZ_JBHSGT010000020.1"/>
</dbReference>
<organism evidence="4 5">
    <name type="scientific">Enterococcus eurekensis</name>
    <dbReference type="NCBI Taxonomy" id="1159753"/>
    <lineage>
        <taxon>Bacteria</taxon>
        <taxon>Bacillati</taxon>
        <taxon>Bacillota</taxon>
        <taxon>Bacilli</taxon>
        <taxon>Lactobacillales</taxon>
        <taxon>Enterococcaceae</taxon>
        <taxon>Enterococcus</taxon>
    </lineage>
</organism>
<dbReference type="InterPro" id="IPR050661">
    <property type="entry name" value="BglG_antiterminators"/>
</dbReference>
<sequence>MKNEHKQSIMLLGLDKEFLLKTQLLQLLDDADNFLTTNEIAQRISHFSADTIQQTCRLLKDDLQALHPSSECELIISKRYGIRLTRNNVTLKQLINFYAEQDLSFILLRKILHYRELTSVDFYEEQHISESTLRRKVKSINTNLNKYDIHITFAQKIKLTGSEFAIRSFYFSFLFLLYRQLTSLPLLDEPGIFESRSLKILDYLEIHLTMKEFDVFALVYYAYEHGVHSGVPFQLSNEEEEIFHQFHFPAKPLFLNNWSLIEWQFFLLFLYSSELFDYNFGVIFKDSAIPNALKDSGNWIAAFQK</sequence>
<dbReference type="InterPro" id="IPR007737">
    <property type="entry name" value="Mga_HTH"/>
</dbReference>
<name>A0ABV9M1U2_9ENTE</name>
<evidence type="ECO:0000313" key="4">
    <source>
        <dbReference type="EMBL" id="MFC4709787.1"/>
    </source>
</evidence>
<keyword evidence="1" id="KW-0805">Transcription regulation</keyword>
<comment type="caution">
    <text evidence="4">The sequence shown here is derived from an EMBL/GenBank/DDBJ whole genome shotgun (WGS) entry which is preliminary data.</text>
</comment>
<proteinExistence type="predicted"/>
<evidence type="ECO:0000313" key="5">
    <source>
        <dbReference type="Proteomes" id="UP001596026"/>
    </source>
</evidence>
<keyword evidence="5" id="KW-1185">Reference proteome</keyword>
<protein>
    <submittedName>
        <fullName evidence="4">Helix-turn-helix domain-containing protein</fullName>
    </submittedName>
</protein>
<evidence type="ECO:0000256" key="2">
    <source>
        <dbReference type="ARBA" id="ARBA00023163"/>
    </source>
</evidence>
<dbReference type="InterPro" id="IPR036388">
    <property type="entry name" value="WH-like_DNA-bd_sf"/>
</dbReference>
<dbReference type="Pfam" id="PF05043">
    <property type="entry name" value="Mga"/>
    <property type="match status" value="1"/>
</dbReference>
<keyword evidence="2" id="KW-0804">Transcription</keyword>
<dbReference type="EMBL" id="JBHSGT010000020">
    <property type="protein sequence ID" value="MFC4709787.1"/>
    <property type="molecule type" value="Genomic_DNA"/>
</dbReference>